<name>A0AAJ2KSA5_ALKPS</name>
<gene>
    <name evidence="4" type="ORF">RYX45_01595</name>
</gene>
<evidence type="ECO:0000313" key="5">
    <source>
        <dbReference type="Proteomes" id="UP001285636"/>
    </source>
</evidence>
<accession>A0AAJ2KSA5</accession>
<feature type="domain" description="DUF1541" evidence="3">
    <location>
        <begin position="84"/>
        <end position="134"/>
    </location>
</feature>
<dbReference type="PROSITE" id="PS51257">
    <property type="entry name" value="PROKAR_LIPOPROTEIN"/>
    <property type="match status" value="1"/>
</dbReference>
<dbReference type="AlphaFoldDB" id="A0AAJ2KSA5"/>
<evidence type="ECO:0000313" key="4">
    <source>
        <dbReference type="EMBL" id="MDV2883856.1"/>
    </source>
</evidence>
<proteinExistence type="predicted"/>
<feature type="region of interest" description="Disordered" evidence="1">
    <location>
        <begin position="25"/>
        <end position="78"/>
    </location>
</feature>
<keyword evidence="2" id="KW-0732">Signal</keyword>
<dbReference type="RefSeq" id="WP_323465699.1">
    <property type="nucleotide sequence ID" value="NZ_CP144224.1"/>
</dbReference>
<dbReference type="Pfam" id="PF07563">
    <property type="entry name" value="DUF1541"/>
    <property type="match status" value="2"/>
</dbReference>
<sequence>MKKLAIGMAALFSAFVISACGNEEVNPDEVMENEEQTETEGEEHSEMDEHGDVDEDEHAHMDHSSSGEVPEGLEEADNPTYEIGSHAMITDGHMPGMEGAEATIVGAYDTMVYAVSYDPADGGPREENHKWVIHEELEEAEQDPFEPGDEVTLNTDHMAGMEGAVAVIDSAQQTTVYMVDFTLTDSGEEVVNHKWVTEEELSEVDHSNH</sequence>
<evidence type="ECO:0000256" key="2">
    <source>
        <dbReference type="SAM" id="SignalP"/>
    </source>
</evidence>
<reference evidence="4" key="1">
    <citation type="submission" date="2023-10" db="EMBL/GenBank/DDBJ databases">
        <title>Screening of Alkalihalophilus pseudofirmusBZ-TG-HK211 and Its Alleviation of Salt Stress on Rapeseed Growth.</title>
        <authorList>
            <person name="Zhao B."/>
            <person name="Guo T."/>
        </authorList>
    </citation>
    <scope>NUCLEOTIDE SEQUENCE</scope>
    <source>
        <strain evidence="4">BZ-TG-HK211</strain>
    </source>
</reference>
<evidence type="ECO:0000256" key="1">
    <source>
        <dbReference type="SAM" id="MobiDB-lite"/>
    </source>
</evidence>
<protein>
    <submittedName>
        <fullName evidence="4">YdhK family protein</fullName>
    </submittedName>
</protein>
<evidence type="ECO:0000259" key="3">
    <source>
        <dbReference type="Pfam" id="PF07563"/>
    </source>
</evidence>
<dbReference type="Gene3D" id="2.30.30.1210">
    <property type="entry name" value="Domain of unknown function DUF1541"/>
    <property type="match status" value="1"/>
</dbReference>
<comment type="caution">
    <text evidence="4">The sequence shown here is derived from an EMBL/GenBank/DDBJ whole genome shotgun (WGS) entry which is preliminary data.</text>
</comment>
<organism evidence="4 5">
    <name type="scientific">Alkalihalophilus pseudofirmus</name>
    <name type="common">Bacillus pseudofirmus</name>
    <dbReference type="NCBI Taxonomy" id="79885"/>
    <lineage>
        <taxon>Bacteria</taxon>
        <taxon>Bacillati</taxon>
        <taxon>Bacillota</taxon>
        <taxon>Bacilli</taxon>
        <taxon>Bacillales</taxon>
        <taxon>Bacillaceae</taxon>
        <taxon>Alkalihalophilus</taxon>
    </lineage>
</organism>
<feature type="compositionally biased region" description="Acidic residues" evidence="1">
    <location>
        <begin position="25"/>
        <end position="41"/>
    </location>
</feature>
<feature type="chain" id="PRO_5042519691" evidence="2">
    <location>
        <begin position="20"/>
        <end position="209"/>
    </location>
</feature>
<dbReference type="EMBL" id="JAWJAY010000001">
    <property type="protein sequence ID" value="MDV2883856.1"/>
    <property type="molecule type" value="Genomic_DNA"/>
</dbReference>
<dbReference type="InterPro" id="IPR011438">
    <property type="entry name" value="DUF1541"/>
</dbReference>
<feature type="signal peptide" evidence="2">
    <location>
        <begin position="1"/>
        <end position="19"/>
    </location>
</feature>
<feature type="domain" description="DUF1541" evidence="3">
    <location>
        <begin position="147"/>
        <end position="198"/>
    </location>
</feature>
<dbReference type="Proteomes" id="UP001285636">
    <property type="component" value="Unassembled WGS sequence"/>
</dbReference>